<dbReference type="InterPro" id="IPR029017">
    <property type="entry name" value="Enolase-like_N"/>
</dbReference>
<sequence>MTVTTQQSRAGAAQPLTTPWGEGVLRIIGIRSIPVAVPFNTDEKWAYGSRRGLVSVLIEIDTDEGITGLGEAPAYPSAEIVLAVLRSVERFAIGEDPFRTERIAKLIDIVGTWHHVGTTSPAMAAIDMACWDIVGKACDQPLVNLLGGPLREEVEYLHYVPQGTPEWMREQASRGAAAGFESFYVKVGDADQATDVERVAAIRDGLGAGPSLRIDANESWSPAAALRALRALEPYDIEFAEQPVSGRNLPEMARLRARAGVPLLADEASRTRYDQLNVIRQGAADAISVDNMLDGSLLNMKRSAGICEAAGLPVVKQSLGELGVATYAAAHLIAATPGFRCANQSYGRLLADDVVEGGPLPYPGGRLRVPDRPGIGVLLDRDRLARYAELYQVAGHEYGYADPADGTPEAPNR</sequence>
<proteinExistence type="inferred from homology"/>
<dbReference type="Pfam" id="PF13378">
    <property type="entry name" value="MR_MLE_C"/>
    <property type="match status" value="1"/>
</dbReference>
<accession>A0A2N3XSR4</accession>
<dbReference type="STRING" id="994479.GCA_000194155_03998"/>
<dbReference type="InterPro" id="IPR034593">
    <property type="entry name" value="DgoD-like"/>
</dbReference>
<dbReference type="CDD" id="cd03316">
    <property type="entry name" value="MR_like"/>
    <property type="match status" value="1"/>
</dbReference>
<evidence type="ECO:0000313" key="5">
    <source>
        <dbReference type="Proteomes" id="UP000233786"/>
    </source>
</evidence>
<gene>
    <name evidence="4" type="ORF">A8926_1282</name>
</gene>
<dbReference type="InterPro" id="IPR036849">
    <property type="entry name" value="Enolase-like_C_sf"/>
</dbReference>
<name>A0A2N3XSR4_SACSN</name>
<dbReference type="SUPFAM" id="SSF54826">
    <property type="entry name" value="Enolase N-terminal domain-like"/>
    <property type="match status" value="1"/>
</dbReference>
<dbReference type="InterPro" id="IPR013341">
    <property type="entry name" value="Mandelate_racemase_N_dom"/>
</dbReference>
<dbReference type="Pfam" id="PF02746">
    <property type="entry name" value="MR_MLE_N"/>
    <property type="match status" value="1"/>
</dbReference>
<comment type="similarity">
    <text evidence="1">Belongs to the mandelate racemase/muconate lactonizing enzyme family.</text>
</comment>
<feature type="domain" description="Mandelate racemase/muconate lactonizing enzyme C-terminal" evidence="3">
    <location>
        <begin position="165"/>
        <end position="262"/>
    </location>
</feature>
<evidence type="ECO:0000256" key="1">
    <source>
        <dbReference type="ARBA" id="ARBA00008031"/>
    </source>
</evidence>
<dbReference type="AlphaFoldDB" id="A0A2N3XSR4"/>
<dbReference type="InterPro" id="IPR013342">
    <property type="entry name" value="Mandelate_racemase_C"/>
</dbReference>
<keyword evidence="5" id="KW-1185">Reference proteome</keyword>
<dbReference type="InterPro" id="IPR029065">
    <property type="entry name" value="Enolase_C-like"/>
</dbReference>
<dbReference type="PANTHER" id="PTHR48080">
    <property type="entry name" value="D-GALACTONATE DEHYDRATASE-RELATED"/>
    <property type="match status" value="1"/>
</dbReference>
<dbReference type="SUPFAM" id="SSF51604">
    <property type="entry name" value="Enolase C-terminal domain-like"/>
    <property type="match status" value="1"/>
</dbReference>
<comment type="caution">
    <text evidence="4">The sequence shown here is derived from an EMBL/GenBank/DDBJ whole genome shotgun (WGS) entry which is preliminary data.</text>
</comment>
<dbReference type="EMBL" id="PJNB01000001">
    <property type="protein sequence ID" value="PKW13728.1"/>
    <property type="molecule type" value="Genomic_DNA"/>
</dbReference>
<reference evidence="4" key="1">
    <citation type="submission" date="2017-12" db="EMBL/GenBank/DDBJ databases">
        <title>Sequencing the genomes of 1000 Actinobacteria strains.</title>
        <authorList>
            <person name="Klenk H.-P."/>
        </authorList>
    </citation>
    <scope>NUCLEOTIDE SEQUENCE [LARGE SCALE GENOMIC DNA]</scope>
    <source>
        <strain evidence="4">DSM 44228</strain>
    </source>
</reference>
<evidence type="ECO:0000259" key="3">
    <source>
        <dbReference type="SMART" id="SM00922"/>
    </source>
</evidence>
<dbReference type="Gene3D" id="3.20.20.120">
    <property type="entry name" value="Enolase-like C-terminal domain"/>
    <property type="match status" value="1"/>
</dbReference>
<dbReference type="GO" id="GO:0046872">
    <property type="term" value="F:metal ion binding"/>
    <property type="evidence" value="ECO:0007669"/>
    <property type="project" value="UniProtKB-KW"/>
</dbReference>
<dbReference type="PANTHER" id="PTHR48080:SF3">
    <property type="entry name" value="ENOLASE SUPERFAMILY MEMBER DDB_G0284701"/>
    <property type="match status" value="1"/>
</dbReference>
<dbReference type="SFLD" id="SFLDS00001">
    <property type="entry name" value="Enolase"/>
    <property type="match status" value="1"/>
</dbReference>
<evidence type="ECO:0000256" key="2">
    <source>
        <dbReference type="ARBA" id="ARBA00022723"/>
    </source>
</evidence>
<dbReference type="RefSeq" id="WP_249028291.1">
    <property type="nucleotide sequence ID" value="NZ_PJNB01000001.1"/>
</dbReference>
<keyword evidence="2" id="KW-0479">Metal-binding</keyword>
<dbReference type="Gene3D" id="3.30.390.10">
    <property type="entry name" value="Enolase-like, N-terminal domain"/>
    <property type="match status" value="1"/>
</dbReference>
<evidence type="ECO:0000313" key="4">
    <source>
        <dbReference type="EMBL" id="PKW13728.1"/>
    </source>
</evidence>
<dbReference type="Proteomes" id="UP000233786">
    <property type="component" value="Unassembled WGS sequence"/>
</dbReference>
<dbReference type="SFLD" id="SFLDG00180">
    <property type="entry name" value="muconate_cycloisomerase"/>
    <property type="match status" value="1"/>
</dbReference>
<dbReference type="SMART" id="SM00922">
    <property type="entry name" value="MR_MLE"/>
    <property type="match status" value="1"/>
</dbReference>
<protein>
    <submittedName>
        <fullName evidence="4">Glucarate dehydratase</fullName>
    </submittedName>
</protein>
<organism evidence="4 5">
    <name type="scientific">Saccharopolyspora spinosa</name>
    <dbReference type="NCBI Taxonomy" id="60894"/>
    <lineage>
        <taxon>Bacteria</taxon>
        <taxon>Bacillati</taxon>
        <taxon>Actinomycetota</taxon>
        <taxon>Actinomycetes</taxon>
        <taxon>Pseudonocardiales</taxon>
        <taxon>Pseudonocardiaceae</taxon>
        <taxon>Saccharopolyspora</taxon>
    </lineage>
</organism>